<organism evidence="13 14">
    <name type="scientific">Neokomagataea tanensis</name>
    <dbReference type="NCBI Taxonomy" id="661191"/>
    <lineage>
        <taxon>Bacteria</taxon>
        <taxon>Pseudomonadati</taxon>
        <taxon>Pseudomonadota</taxon>
        <taxon>Alphaproteobacteria</taxon>
        <taxon>Acetobacterales</taxon>
        <taxon>Acetobacteraceae</taxon>
        <taxon>Neokomagataea</taxon>
    </lineage>
</organism>
<feature type="domain" description="Mechanosensitive ion channel transmembrane helices 2/3" evidence="11">
    <location>
        <begin position="586"/>
        <end position="626"/>
    </location>
</feature>
<comment type="similarity">
    <text evidence="2">Belongs to the MscS (TC 1.A.23) family.</text>
</comment>
<dbReference type="OrthoDB" id="9814206at2"/>
<evidence type="ECO:0000259" key="9">
    <source>
        <dbReference type="Pfam" id="PF00924"/>
    </source>
</evidence>
<dbReference type="Pfam" id="PF21088">
    <property type="entry name" value="MS_channel_1st"/>
    <property type="match status" value="1"/>
</dbReference>
<dbReference type="GO" id="GO:0005886">
    <property type="term" value="C:plasma membrane"/>
    <property type="evidence" value="ECO:0007669"/>
    <property type="project" value="UniProtKB-SubCell"/>
</dbReference>
<dbReference type="KEGG" id="ntn:D5366_07265"/>
<evidence type="ECO:0000256" key="2">
    <source>
        <dbReference type="ARBA" id="ARBA00008017"/>
    </source>
</evidence>
<feature type="transmembrane region" description="Helical" evidence="8">
    <location>
        <begin position="364"/>
        <end position="385"/>
    </location>
</feature>
<feature type="transmembrane region" description="Helical" evidence="8">
    <location>
        <begin position="158"/>
        <end position="180"/>
    </location>
</feature>
<dbReference type="SUPFAM" id="SSF82689">
    <property type="entry name" value="Mechanosensitive channel protein MscS (YggB), C-terminal domain"/>
    <property type="match status" value="1"/>
</dbReference>
<dbReference type="SUPFAM" id="SSF82861">
    <property type="entry name" value="Mechanosensitive channel protein MscS (YggB), transmembrane region"/>
    <property type="match status" value="1"/>
</dbReference>
<dbReference type="RefSeq" id="WP_141492896.1">
    <property type="nucleotide sequence ID" value="NZ_CP032485.1"/>
</dbReference>
<evidence type="ECO:0000256" key="3">
    <source>
        <dbReference type="ARBA" id="ARBA00022475"/>
    </source>
</evidence>
<evidence type="ECO:0008006" key="15">
    <source>
        <dbReference type="Google" id="ProtNLM"/>
    </source>
</evidence>
<comment type="subcellular location">
    <subcellularLocation>
        <location evidence="1">Cell membrane</location>
        <topology evidence="1">Multi-pass membrane protein</topology>
    </subcellularLocation>
</comment>
<reference evidence="13 14" key="1">
    <citation type="submission" date="2018-09" db="EMBL/GenBank/DDBJ databases">
        <title>The complete genome sequence of Neokomagataea tanensis NBRC 106556(T).</title>
        <authorList>
            <person name="Chua K.-O."/>
            <person name="See-Too W.-S."/>
            <person name="Hong K.-W."/>
            <person name="Yin W.-F."/>
            <person name="Chan K.-G."/>
        </authorList>
    </citation>
    <scope>NUCLEOTIDE SEQUENCE [LARGE SCALE GENOMIC DNA]</scope>
    <source>
        <strain evidence="14">AH13 \ NBRC 106556</strain>
    </source>
</reference>
<dbReference type="PANTHER" id="PTHR30460:SF0">
    <property type="entry name" value="MODERATE CONDUCTANCE MECHANOSENSITIVE CHANNEL YBIO"/>
    <property type="match status" value="1"/>
</dbReference>
<dbReference type="InterPro" id="IPR049278">
    <property type="entry name" value="MS_channel_C"/>
</dbReference>
<dbReference type="InterPro" id="IPR010920">
    <property type="entry name" value="LSM_dom_sf"/>
</dbReference>
<keyword evidence="14" id="KW-1185">Reference proteome</keyword>
<feature type="compositionally biased region" description="Basic and acidic residues" evidence="7">
    <location>
        <begin position="191"/>
        <end position="236"/>
    </location>
</feature>
<feature type="transmembrane region" description="Helical" evidence="8">
    <location>
        <begin position="406"/>
        <end position="432"/>
    </location>
</feature>
<keyword evidence="3" id="KW-1003">Cell membrane</keyword>
<dbReference type="Pfam" id="PF25392">
    <property type="entry name" value="MS_channel_TM1"/>
    <property type="match status" value="1"/>
</dbReference>
<dbReference type="Gene3D" id="3.30.70.100">
    <property type="match status" value="1"/>
</dbReference>
<dbReference type="Proteomes" id="UP000317214">
    <property type="component" value="Chromosome"/>
</dbReference>
<dbReference type="InterPro" id="IPR057485">
    <property type="entry name" value="YbiO-like_TM1"/>
</dbReference>
<feature type="transmembrane region" description="Helical" evidence="8">
    <location>
        <begin position="582"/>
        <end position="601"/>
    </location>
</feature>
<accession>A0A4Y6V4J4</accession>
<dbReference type="Gene3D" id="1.10.287.1260">
    <property type="match status" value="1"/>
</dbReference>
<dbReference type="InterPro" id="IPR045276">
    <property type="entry name" value="YbiO_bact"/>
</dbReference>
<proteinExistence type="inferred from homology"/>
<dbReference type="InterPro" id="IPR049142">
    <property type="entry name" value="MS_channel_1st"/>
</dbReference>
<feature type="domain" description="Mechanosensitive ion channel MscS" evidence="9">
    <location>
        <begin position="628"/>
        <end position="692"/>
    </location>
</feature>
<feature type="transmembrane region" description="Helical" evidence="8">
    <location>
        <begin position="531"/>
        <end position="552"/>
    </location>
</feature>
<evidence type="ECO:0000256" key="5">
    <source>
        <dbReference type="ARBA" id="ARBA00022989"/>
    </source>
</evidence>
<feature type="transmembrane region" description="Helical" evidence="8">
    <location>
        <begin position="496"/>
        <end position="516"/>
    </location>
</feature>
<evidence type="ECO:0000259" key="12">
    <source>
        <dbReference type="Pfam" id="PF25392"/>
    </source>
</evidence>
<feature type="domain" description="Moderate conductance mechanosensitive channel YbiO-like transmembrane helix 1" evidence="12">
    <location>
        <begin position="446"/>
        <end position="516"/>
    </location>
</feature>
<dbReference type="EMBL" id="CP032485">
    <property type="protein sequence ID" value="QDH25042.1"/>
    <property type="molecule type" value="Genomic_DNA"/>
</dbReference>
<feature type="transmembrane region" description="Helical" evidence="8">
    <location>
        <begin position="294"/>
        <end position="316"/>
    </location>
</feature>
<dbReference type="InterPro" id="IPR023408">
    <property type="entry name" value="MscS_beta-dom_sf"/>
</dbReference>
<dbReference type="AlphaFoldDB" id="A0A4Y6V4J4"/>
<feature type="transmembrane region" description="Helical" evidence="8">
    <location>
        <begin position="253"/>
        <end position="274"/>
    </location>
</feature>
<dbReference type="Gene3D" id="2.30.30.60">
    <property type="match status" value="1"/>
</dbReference>
<gene>
    <name evidence="13" type="ORF">D5366_07265</name>
</gene>
<feature type="transmembrane region" description="Helical" evidence="8">
    <location>
        <begin position="337"/>
        <end position="358"/>
    </location>
</feature>
<keyword evidence="4 8" id="KW-0812">Transmembrane</keyword>
<evidence type="ECO:0000256" key="7">
    <source>
        <dbReference type="SAM" id="MobiDB-lite"/>
    </source>
</evidence>
<keyword evidence="5 8" id="KW-1133">Transmembrane helix</keyword>
<feature type="region of interest" description="Disordered" evidence="7">
    <location>
        <begin position="803"/>
        <end position="833"/>
    </location>
</feature>
<feature type="domain" description="Mechanosensitive ion channel MscS C-terminal" evidence="10">
    <location>
        <begin position="702"/>
        <end position="785"/>
    </location>
</feature>
<dbReference type="Pfam" id="PF21082">
    <property type="entry name" value="MS_channel_3rd"/>
    <property type="match status" value="1"/>
</dbReference>
<evidence type="ECO:0000256" key="6">
    <source>
        <dbReference type="ARBA" id="ARBA00023136"/>
    </source>
</evidence>
<name>A0A4Y6V4J4_9PROT</name>
<feature type="transmembrane region" description="Helical" evidence="8">
    <location>
        <begin position="444"/>
        <end position="466"/>
    </location>
</feature>
<feature type="region of interest" description="Disordered" evidence="7">
    <location>
        <begin position="190"/>
        <end position="236"/>
    </location>
</feature>
<dbReference type="GO" id="GO:0008381">
    <property type="term" value="F:mechanosensitive monoatomic ion channel activity"/>
    <property type="evidence" value="ECO:0007669"/>
    <property type="project" value="InterPro"/>
</dbReference>
<dbReference type="SUPFAM" id="SSF50182">
    <property type="entry name" value="Sm-like ribonucleoproteins"/>
    <property type="match status" value="1"/>
</dbReference>
<evidence type="ECO:0000313" key="13">
    <source>
        <dbReference type="EMBL" id="QDH25042.1"/>
    </source>
</evidence>
<evidence type="ECO:0000256" key="4">
    <source>
        <dbReference type="ARBA" id="ARBA00022692"/>
    </source>
</evidence>
<protein>
    <recommendedName>
        <fullName evidence="15">Mechanosensitive ion channel protein MscS</fullName>
    </recommendedName>
</protein>
<dbReference type="PANTHER" id="PTHR30460">
    <property type="entry name" value="MODERATE CONDUCTANCE MECHANOSENSITIVE CHANNEL YBIO"/>
    <property type="match status" value="1"/>
</dbReference>
<evidence type="ECO:0000313" key="14">
    <source>
        <dbReference type="Proteomes" id="UP000317214"/>
    </source>
</evidence>
<keyword evidence="6 8" id="KW-0472">Membrane</keyword>
<dbReference type="InterPro" id="IPR011014">
    <property type="entry name" value="MscS_channel_TM-2"/>
</dbReference>
<evidence type="ECO:0000256" key="1">
    <source>
        <dbReference type="ARBA" id="ARBA00004651"/>
    </source>
</evidence>
<evidence type="ECO:0000256" key="8">
    <source>
        <dbReference type="SAM" id="Phobius"/>
    </source>
</evidence>
<sequence>MAPSVDKNADRAPPYKEHKRRGLSRFFLVFAASMFLLLQGGIARAEAPPVPSLTQEQAQQLLGVLNDDAKRRAFTTTLKNLATAQSAGAVPGGTPAPAAKAQPDNLGNQMLDSVVAFGHAIQHEAHVLVGTVGNVRALGVWLVGVIHNPAAQALILKVLLRVAALLVVGGALCALLRILLKKPRQALAERGQLKNAREERDEWREARDAHNAAEATREQSDTVRSAKEAERDEAQRVHHQGSWSKLVLAFRRLPFAFGLFVLDILPIAMFPLAAFLIEGVDTAGDNATGDAIEAVAWIGCFGACGFVALIQALFAPQHSWRRLLILGNKGAAFWFGWLKRLGTTLGFGIAVLTVLSSVGMPEAVVGALGKLLALLLHLQILFMILRGRAPVWKLCEQAAARSRVPGIIRFVGHGWWIAAIFFDLALWLVWAAEIHGGYATITSLFLRTCVAIALIRLVSIIAYGGVERLFRHLPDWASLTEDAQTRIGRYYPAAQHIVTILLAVVTVFALSVAWGAPVRELFQQGGLGQHIFSSVLTILVALLIGVLVWEVVSVATERHLDRLVKSDDGVAKAARFRTLQPMLRIILLVVLSAVIGLTILSEIGVNTAPLLASASIFGVALGFGSQKLVQDFISGIFLLMENALTVGDAVTLSGTYGVVEKLSLRTVHVRANDGSMNIFPFSSLNQIINYNRDFARAIIVAEVGYSADTDDVVKAINDITAEMRADPEFKNLIIDDFQMWGVDSLNDWSVTVRGTLPTTTAGRWPVQRQFYRRMKKCFEARGIDIPFPTRTLEVSGLERLTDYRGPNGETLGIAPAKPEGGQAQGAGPDTSDN</sequence>
<dbReference type="InterPro" id="IPR006685">
    <property type="entry name" value="MscS_channel_2nd"/>
</dbReference>
<dbReference type="Pfam" id="PF00924">
    <property type="entry name" value="MS_channel_2nd"/>
    <property type="match status" value="1"/>
</dbReference>
<dbReference type="InterPro" id="IPR011066">
    <property type="entry name" value="MscS_channel_C_sf"/>
</dbReference>
<evidence type="ECO:0000259" key="10">
    <source>
        <dbReference type="Pfam" id="PF21082"/>
    </source>
</evidence>
<evidence type="ECO:0000259" key="11">
    <source>
        <dbReference type="Pfam" id="PF21088"/>
    </source>
</evidence>